<proteinExistence type="predicted"/>
<dbReference type="EMBL" id="LN907858">
    <property type="protein sequence ID" value="CUU40584.1"/>
    <property type="molecule type" value="Genomic_DNA"/>
</dbReference>
<dbReference type="STRING" id="76936.BN2458_PEG1701"/>
<dbReference type="PATRIC" id="fig|76936.10.peg.1661"/>
<evidence type="ECO:0000313" key="3">
    <source>
        <dbReference type="Proteomes" id="UP000029925"/>
    </source>
</evidence>
<dbReference type="OrthoDB" id="5364716at2"/>
<dbReference type="GO" id="GO:0003677">
    <property type="term" value="F:DNA binding"/>
    <property type="evidence" value="ECO:0007669"/>
    <property type="project" value="UniProtKB-KW"/>
</dbReference>
<reference evidence="2 3" key="1">
    <citation type="journal article" date="2014" name="Genome Announc.">
        <title>Draft genome sequences of eight enterohepatic helicobacter species isolated from both laboratory and wild rodents.</title>
        <authorList>
            <person name="Sheh A."/>
            <person name="Shen Z."/>
            <person name="Fox J.G."/>
        </authorList>
    </citation>
    <scope>NUCLEOTIDE SEQUENCE [LARGE SCALE GENOMIC DNA]</scope>
    <source>
        <strain evidence="2 3">MIT 98-6810</strain>
    </source>
</reference>
<keyword evidence="2" id="KW-0238">DNA-binding</keyword>
<dbReference type="Proteomes" id="UP000029925">
    <property type="component" value="Unassembled WGS sequence"/>
</dbReference>
<reference evidence="4" key="2">
    <citation type="submission" date="2015-11" db="EMBL/GenBank/DDBJ databases">
        <authorList>
            <person name="Anvar S.Y."/>
        </authorList>
    </citation>
    <scope>NUCLEOTIDE SEQUENCE [LARGE SCALE GENOMIC DNA]</scope>
</reference>
<dbReference type="AlphaFoldDB" id="A0A099UHL2"/>
<dbReference type="KEGG" id="hty:BN2458_PEG1701"/>
<dbReference type="GeneID" id="78151855"/>
<keyword evidence="3" id="KW-1185">Reference proteome</keyword>
<evidence type="ECO:0000313" key="1">
    <source>
        <dbReference type="EMBL" id="CUU40584.1"/>
    </source>
</evidence>
<dbReference type="EMBL" id="JRPF02000002">
    <property type="protein sequence ID" value="TLD79234.1"/>
    <property type="molecule type" value="Genomic_DNA"/>
</dbReference>
<sequence>MLVRTRREPNNPAVLSPKQFEIEFGISVATQSKLRTRKSKKNDGDYAIPFFKVGNKVCYQREAIMDWFSKLQERETNQTNVVE</sequence>
<dbReference type="Proteomes" id="UP000064525">
    <property type="component" value="Chromosome I"/>
</dbReference>
<evidence type="ECO:0000313" key="2">
    <source>
        <dbReference type="EMBL" id="TLD79234.1"/>
    </source>
</evidence>
<name>A0A099UHL2_9HELI</name>
<evidence type="ECO:0000313" key="4">
    <source>
        <dbReference type="Proteomes" id="UP000064525"/>
    </source>
</evidence>
<reference evidence="1" key="3">
    <citation type="submission" date="2015-11" db="EMBL/GenBank/DDBJ databases">
        <authorList>
            <person name="Zhang Y."/>
            <person name="Guo Z."/>
        </authorList>
    </citation>
    <scope>NUCLEOTIDE SEQUENCE</scope>
    <source>
        <strain evidence="1">1</strain>
    </source>
</reference>
<gene>
    <name evidence="1" type="ORF">BN2458_PEG1701</name>
    <name evidence="2" type="ORF">LS75_002775</name>
</gene>
<organism evidence="1 4">
    <name type="scientific">Helicobacter typhlonius</name>
    <dbReference type="NCBI Taxonomy" id="76936"/>
    <lineage>
        <taxon>Bacteria</taxon>
        <taxon>Pseudomonadati</taxon>
        <taxon>Campylobacterota</taxon>
        <taxon>Epsilonproteobacteria</taxon>
        <taxon>Campylobacterales</taxon>
        <taxon>Helicobacteraceae</taxon>
        <taxon>Helicobacter</taxon>
    </lineage>
</organism>
<accession>A0A099UHL2</accession>
<dbReference type="RefSeq" id="WP_034327161.1">
    <property type="nucleotide sequence ID" value="NZ_CAJTQN010000003.1"/>
</dbReference>
<protein>
    <submittedName>
        <fullName evidence="2">DNA-binding protein</fullName>
    </submittedName>
</protein>